<proteinExistence type="predicted"/>
<dbReference type="RefSeq" id="WP_157458484.1">
    <property type="nucleotide sequence ID" value="NZ_WQLB01000006.1"/>
</dbReference>
<evidence type="ECO:0000313" key="2">
    <source>
        <dbReference type="EMBL" id="MVN86429.1"/>
    </source>
</evidence>
<protein>
    <submittedName>
        <fullName evidence="2">Uncharacterized protein</fullName>
    </submittedName>
</protein>
<dbReference type="Proteomes" id="UP000483286">
    <property type="component" value="Unassembled WGS sequence"/>
</dbReference>
<organism evidence="2 3">
    <name type="scientific">Deinococcus arboris</name>
    <dbReference type="NCBI Taxonomy" id="2682977"/>
    <lineage>
        <taxon>Bacteria</taxon>
        <taxon>Thermotogati</taxon>
        <taxon>Deinococcota</taxon>
        <taxon>Deinococci</taxon>
        <taxon>Deinococcales</taxon>
        <taxon>Deinococcaceae</taxon>
        <taxon>Deinococcus</taxon>
    </lineage>
</organism>
<keyword evidence="1" id="KW-0732">Signal</keyword>
<keyword evidence="3" id="KW-1185">Reference proteome</keyword>
<evidence type="ECO:0000256" key="1">
    <source>
        <dbReference type="SAM" id="SignalP"/>
    </source>
</evidence>
<reference evidence="2 3" key="1">
    <citation type="submission" date="2019-12" db="EMBL/GenBank/DDBJ databases">
        <title>Deinococcus sp. HMF7620 Genome sequencing and assembly.</title>
        <authorList>
            <person name="Kang H."/>
            <person name="Kim H."/>
            <person name="Joh K."/>
        </authorList>
    </citation>
    <scope>NUCLEOTIDE SEQUENCE [LARGE SCALE GENOMIC DNA]</scope>
    <source>
        <strain evidence="2 3">HMF7620</strain>
    </source>
</reference>
<dbReference type="EMBL" id="WQLB01000006">
    <property type="protein sequence ID" value="MVN86429.1"/>
    <property type="molecule type" value="Genomic_DNA"/>
</dbReference>
<gene>
    <name evidence="2" type="ORF">GO986_06580</name>
</gene>
<feature type="chain" id="PRO_5028906601" evidence="1">
    <location>
        <begin position="19"/>
        <end position="242"/>
    </location>
</feature>
<dbReference type="AlphaFoldDB" id="A0A7C9HQT0"/>
<sequence length="242" mass="26318">MKTIFCTALLSVFALASAAGYDMKSTLQLGDQAAQPLLAWCEAPNAVITLTTLQSGQATLTVRDKQAKSLGPVRAFPVTVGDPDPGAGQVYTPLSWKSGGTTVEGFLHTSNVENVRDPAYRMTHVNEFKLGDVTHRCRYVPQAAFLGATDRRAVIIWQQGDRVTYATRNFDGTPGVYVTGGRPVDFGTETGWGYEFTAGGYTYTVARGDFSPRPLMRLTVRQGDKVVQTELFHAYSLSLPQP</sequence>
<feature type="signal peptide" evidence="1">
    <location>
        <begin position="1"/>
        <end position="18"/>
    </location>
</feature>
<name>A0A7C9HQT0_9DEIO</name>
<accession>A0A7C9HQT0</accession>
<evidence type="ECO:0000313" key="3">
    <source>
        <dbReference type="Proteomes" id="UP000483286"/>
    </source>
</evidence>
<comment type="caution">
    <text evidence="2">The sequence shown here is derived from an EMBL/GenBank/DDBJ whole genome shotgun (WGS) entry which is preliminary data.</text>
</comment>